<evidence type="ECO:0000313" key="3">
    <source>
        <dbReference type="WBParaSite" id="PSU_v2.g10654.t1"/>
    </source>
</evidence>
<keyword evidence="2" id="KW-1185">Reference proteome</keyword>
<accession>A0A914XVU9</accession>
<dbReference type="AlphaFoldDB" id="A0A914XVU9"/>
<evidence type="ECO:0000256" key="1">
    <source>
        <dbReference type="SAM" id="MobiDB-lite"/>
    </source>
</evidence>
<dbReference type="WBParaSite" id="PSU_v2.g10654.t1">
    <property type="protein sequence ID" value="PSU_v2.g10654.t1"/>
    <property type="gene ID" value="PSU_v2.g10654"/>
</dbReference>
<evidence type="ECO:0000313" key="2">
    <source>
        <dbReference type="Proteomes" id="UP000887577"/>
    </source>
</evidence>
<reference evidence="3" key="1">
    <citation type="submission" date="2022-11" db="UniProtKB">
        <authorList>
            <consortium name="WormBaseParasite"/>
        </authorList>
    </citation>
    <scope>IDENTIFICATION</scope>
</reference>
<name>A0A914XVU9_9BILA</name>
<feature type="region of interest" description="Disordered" evidence="1">
    <location>
        <begin position="1"/>
        <end position="90"/>
    </location>
</feature>
<sequence>MLSLVQTSRVKANPSSRPHQLPISGSTTSKKSSVSSSTAGTMATAGSSNGSQAGSTPQMIRRMPSFGNAKEQNITTGSHNEMGVDVGNVQ</sequence>
<feature type="compositionally biased region" description="Polar residues" evidence="1">
    <location>
        <begin position="1"/>
        <end position="18"/>
    </location>
</feature>
<dbReference type="Proteomes" id="UP000887577">
    <property type="component" value="Unplaced"/>
</dbReference>
<organism evidence="2 3">
    <name type="scientific">Panagrolaimus superbus</name>
    <dbReference type="NCBI Taxonomy" id="310955"/>
    <lineage>
        <taxon>Eukaryota</taxon>
        <taxon>Metazoa</taxon>
        <taxon>Ecdysozoa</taxon>
        <taxon>Nematoda</taxon>
        <taxon>Chromadorea</taxon>
        <taxon>Rhabditida</taxon>
        <taxon>Tylenchina</taxon>
        <taxon>Panagrolaimomorpha</taxon>
        <taxon>Panagrolaimoidea</taxon>
        <taxon>Panagrolaimidae</taxon>
        <taxon>Panagrolaimus</taxon>
    </lineage>
</organism>
<feature type="compositionally biased region" description="Polar residues" evidence="1">
    <location>
        <begin position="70"/>
        <end position="79"/>
    </location>
</feature>
<proteinExistence type="predicted"/>
<protein>
    <submittedName>
        <fullName evidence="3">Uncharacterized protein</fullName>
    </submittedName>
</protein>
<feature type="compositionally biased region" description="Low complexity" evidence="1">
    <location>
        <begin position="24"/>
        <end position="51"/>
    </location>
</feature>